<gene>
    <name evidence="1" type="ORF">FYC62_01715</name>
</gene>
<evidence type="ECO:0000313" key="2">
    <source>
        <dbReference type="Proteomes" id="UP000323653"/>
    </source>
</evidence>
<dbReference type="KEGG" id="pej:FYC62_01715"/>
<name>A0A5C0VDN2_9SPHI</name>
<dbReference type="RefSeq" id="WP_149073693.1">
    <property type="nucleotide sequence ID" value="NZ_CP043329.1"/>
</dbReference>
<organism evidence="1 2">
    <name type="scientific">Pedobacter aquae</name>
    <dbReference type="NCBI Taxonomy" id="2605747"/>
    <lineage>
        <taxon>Bacteria</taxon>
        <taxon>Pseudomonadati</taxon>
        <taxon>Bacteroidota</taxon>
        <taxon>Sphingobacteriia</taxon>
        <taxon>Sphingobacteriales</taxon>
        <taxon>Sphingobacteriaceae</taxon>
        <taxon>Pedobacter</taxon>
    </lineage>
</organism>
<dbReference type="InterPro" id="IPR026341">
    <property type="entry name" value="T9SS_type_B"/>
</dbReference>
<proteinExistence type="predicted"/>
<evidence type="ECO:0000313" key="1">
    <source>
        <dbReference type="EMBL" id="QEK50526.1"/>
    </source>
</evidence>
<accession>A0A5C0VDN2</accession>
<sequence length="404" mass="44026">MKKRFILFSLIFTGTVFLKTQAQFVSNGLLSVRSNGLLSVKSDFILTGNNSIILNDGLINIDGNWINNSAGAGFNPVSAGSVVLSGGNQSISGLSVTRFPGLTLAGTGIKTLTINTDINVGLDLTDREFKLDDKILTVLTGRADAVKTTTGFVSTNAGGKFQRSTNLTDSYLFPLGSDEGGTLRLSHLVVSPKDNTDNIYGVTFINRNPSDDGYVTTQKRFDVNTVNDKYYYILDHPTGNTPADFTLLYNAVNDGSFNQIVGWLKPLIGWEKAGISNYQGIRGNTNGLDASLTFSSLKSFTDIPVTFAGTLANNDPLTFFNTFTPNGDGKNDRWEIKNIDLFPDNELIILNRWGAEVFNIKNFNNSKAWDGSGLSSGTYYYLLKVNVNGEPKVYKGFIALLKNE</sequence>
<dbReference type="Pfam" id="PF13585">
    <property type="entry name" value="CHU_C"/>
    <property type="match status" value="1"/>
</dbReference>
<dbReference type="AlphaFoldDB" id="A0A5C0VDN2"/>
<dbReference type="Proteomes" id="UP000323653">
    <property type="component" value="Chromosome"/>
</dbReference>
<reference evidence="1 2" key="1">
    <citation type="submission" date="2019-08" db="EMBL/GenBank/DDBJ databases">
        <title>Pedobacter sp. nov., isolated from Han river, South Korea.</title>
        <authorList>
            <person name="Lee D.-H."/>
            <person name="Kim Y.-S."/>
            <person name="Hwang E.-M."/>
            <person name="Le Tran T.C."/>
            <person name="Cha C.-J."/>
        </authorList>
    </citation>
    <scope>NUCLEOTIDE SEQUENCE [LARGE SCALE GENOMIC DNA]</scope>
    <source>
        <strain evidence="1 2">CJ43</strain>
    </source>
</reference>
<dbReference type="NCBIfam" id="TIGR04131">
    <property type="entry name" value="Bac_Flav_CTERM"/>
    <property type="match status" value="1"/>
</dbReference>
<protein>
    <submittedName>
        <fullName evidence="1">Gliding motility-associated C-terminal domain-containing protein</fullName>
    </submittedName>
</protein>
<dbReference type="EMBL" id="CP043329">
    <property type="protein sequence ID" value="QEK50526.1"/>
    <property type="molecule type" value="Genomic_DNA"/>
</dbReference>
<keyword evidence="2" id="KW-1185">Reference proteome</keyword>